<dbReference type="Gene3D" id="3.20.20.70">
    <property type="entry name" value="Aldolase class I"/>
    <property type="match status" value="1"/>
</dbReference>
<dbReference type="SUPFAM" id="SSF51395">
    <property type="entry name" value="FMN-linked oxidoreductases"/>
    <property type="match status" value="1"/>
</dbReference>
<dbReference type="SUPFAM" id="SSF51971">
    <property type="entry name" value="Nucleotide-binding domain"/>
    <property type="match status" value="1"/>
</dbReference>
<dbReference type="RefSeq" id="WP_090396999.1">
    <property type="nucleotide sequence ID" value="NZ_FNEN01000003.1"/>
</dbReference>
<evidence type="ECO:0000313" key="13">
    <source>
        <dbReference type="Proteomes" id="UP000198853"/>
    </source>
</evidence>
<dbReference type="GO" id="GO:0051536">
    <property type="term" value="F:iron-sulfur cluster binding"/>
    <property type="evidence" value="ECO:0007669"/>
    <property type="project" value="UniProtKB-KW"/>
</dbReference>
<feature type="domain" description="NADH:flavin oxidoreductase/NADH oxidase N-terminal" evidence="10">
    <location>
        <begin position="14"/>
        <end position="347"/>
    </location>
</feature>
<dbReference type="EMBL" id="FNEN01000003">
    <property type="protein sequence ID" value="SDI60480.1"/>
    <property type="molecule type" value="Genomic_DNA"/>
</dbReference>
<accession>A0A1G8LZA5</accession>
<dbReference type="Pfam" id="PF07992">
    <property type="entry name" value="Pyr_redox_2"/>
    <property type="match status" value="1"/>
</dbReference>
<dbReference type="SUPFAM" id="SSF51905">
    <property type="entry name" value="FAD/NAD(P)-binding domain"/>
    <property type="match status" value="1"/>
</dbReference>
<evidence type="ECO:0000256" key="6">
    <source>
        <dbReference type="ARBA" id="ARBA00022723"/>
    </source>
</evidence>
<gene>
    <name evidence="12" type="ORF">SAMN04488123_103335</name>
</gene>
<dbReference type="Pfam" id="PF00724">
    <property type="entry name" value="Oxidored_FMN"/>
    <property type="match status" value="1"/>
</dbReference>
<keyword evidence="6" id="KW-0479">Metal-binding</keyword>
<dbReference type="InterPro" id="IPR001155">
    <property type="entry name" value="OxRdtase_FMN_N"/>
</dbReference>
<keyword evidence="5" id="KW-0288">FMN</keyword>
<organism evidence="12 13">
    <name type="scientific">Natribacillus halophilus</name>
    <dbReference type="NCBI Taxonomy" id="549003"/>
    <lineage>
        <taxon>Bacteria</taxon>
        <taxon>Bacillati</taxon>
        <taxon>Bacillota</taxon>
        <taxon>Bacilli</taxon>
        <taxon>Bacillales</taxon>
        <taxon>Bacillaceae</taxon>
        <taxon>Natribacillus</taxon>
    </lineage>
</organism>
<comment type="similarity">
    <text evidence="3">In the N-terminal section; belongs to the NADH:flavin oxidoreductase/NADH oxidase family.</text>
</comment>
<keyword evidence="4" id="KW-0285">Flavoprotein</keyword>
<comment type="cofactor">
    <cofactor evidence="2">
        <name>[4Fe-4S] cluster</name>
        <dbReference type="ChEBI" id="CHEBI:49883"/>
    </cofactor>
</comment>
<evidence type="ECO:0000256" key="5">
    <source>
        <dbReference type="ARBA" id="ARBA00022643"/>
    </source>
</evidence>
<dbReference type="InterPro" id="IPR013785">
    <property type="entry name" value="Aldolase_TIM"/>
</dbReference>
<evidence type="ECO:0000256" key="7">
    <source>
        <dbReference type="ARBA" id="ARBA00023002"/>
    </source>
</evidence>
<sequence length="655" mass="71758">MSDHQTVQTNLQTLFSPLKIGNKEAKNRIVSTSHAVAWDNGTGLINDRHVRYHERKAAGGAGIIMTFGSASVYEESAASYGSVSLWNEENEPLLKDLADRVHAHGALIMSQATHMGRRADSSVSGRPIQAPSAIPEGVHREIPHVMRTEEIPPIIQSFAEAAERLERCGWDGIEITSFSGHLIEQFWSPALNHRTDRYGGDFAGRMRFSIEVIQAVREAVSSDFIIAFRMTADPKTDALDLDHKDMLDIARTLDDLGCIDMFSISGGTGATYDAQAAVVPGDTFARGTYNHVAKNMKEQLSVPVLVAGRNLDPSQAESALTNEDCDLVGMTRAIIADPDMPQLAQKGEFSRIRPCIACGECIGRLYSGMPVICTVNPAMADDSLDDLTPAQQQRKVVIVGGGPAGMEAARVSAIRGHEVHLLEGTDKLGGKVYFAAMASERPHYGRHIKWLEQELDRLGVNVHLNTKGTTDNVLLLNPDDIVLATGANPRNDHYVTDVELLDGKVSINGNSKVLIYDREGKFRGSSVAHFAAEKGASQVEIATPLWSVAEDLDEMQKPELYRLLTEKNVTMSPNKHLRTTKEGHHVLEDMWSETKRDIEQDEMIIFIGYEEGDNRLLDQLKSAAPELDVQLIGDAVSPRRLNDAVSEGVRVGSSL</sequence>
<keyword evidence="7" id="KW-0560">Oxidoreductase</keyword>
<evidence type="ECO:0000256" key="3">
    <source>
        <dbReference type="ARBA" id="ARBA00011048"/>
    </source>
</evidence>
<dbReference type="InterPro" id="IPR036188">
    <property type="entry name" value="FAD/NAD-bd_sf"/>
</dbReference>
<dbReference type="GO" id="GO:0046872">
    <property type="term" value="F:metal ion binding"/>
    <property type="evidence" value="ECO:0007669"/>
    <property type="project" value="UniProtKB-KW"/>
</dbReference>
<keyword evidence="8" id="KW-0408">Iron</keyword>
<reference evidence="12 13" key="1">
    <citation type="submission" date="2016-10" db="EMBL/GenBank/DDBJ databases">
        <authorList>
            <person name="de Groot N.N."/>
        </authorList>
    </citation>
    <scope>NUCLEOTIDE SEQUENCE [LARGE SCALE GENOMIC DNA]</scope>
    <source>
        <strain evidence="12 13">DSM 21771</strain>
    </source>
</reference>
<keyword evidence="13" id="KW-1185">Reference proteome</keyword>
<evidence type="ECO:0000256" key="1">
    <source>
        <dbReference type="ARBA" id="ARBA00001917"/>
    </source>
</evidence>
<dbReference type="GO" id="GO:0016491">
    <property type="term" value="F:oxidoreductase activity"/>
    <property type="evidence" value="ECO:0007669"/>
    <property type="project" value="UniProtKB-KW"/>
</dbReference>
<dbReference type="PANTHER" id="PTHR42917">
    <property type="entry name" value="2,4-DIENOYL-COA REDUCTASE"/>
    <property type="match status" value="1"/>
</dbReference>
<evidence type="ECO:0000256" key="8">
    <source>
        <dbReference type="ARBA" id="ARBA00023004"/>
    </source>
</evidence>
<feature type="domain" description="FAD/NAD(P)-binding" evidence="11">
    <location>
        <begin position="395"/>
        <end position="616"/>
    </location>
</feature>
<dbReference type="InterPro" id="IPR023753">
    <property type="entry name" value="FAD/NAD-binding_dom"/>
</dbReference>
<evidence type="ECO:0000259" key="11">
    <source>
        <dbReference type="Pfam" id="PF07992"/>
    </source>
</evidence>
<dbReference type="AlphaFoldDB" id="A0A1G8LZA5"/>
<dbReference type="PANTHER" id="PTHR42917:SF2">
    <property type="entry name" value="2,4-DIENOYL-COA REDUCTASE [(2E)-ENOYL-COA-PRODUCING]"/>
    <property type="match status" value="1"/>
</dbReference>
<proteinExistence type="inferred from homology"/>
<keyword evidence="9" id="KW-0411">Iron-sulfur</keyword>
<evidence type="ECO:0000259" key="10">
    <source>
        <dbReference type="Pfam" id="PF00724"/>
    </source>
</evidence>
<dbReference type="GO" id="GO:0010181">
    <property type="term" value="F:FMN binding"/>
    <property type="evidence" value="ECO:0007669"/>
    <property type="project" value="InterPro"/>
</dbReference>
<comment type="cofactor">
    <cofactor evidence="1">
        <name>FMN</name>
        <dbReference type="ChEBI" id="CHEBI:58210"/>
    </cofactor>
</comment>
<name>A0A1G8LZA5_9BACI</name>
<evidence type="ECO:0000256" key="2">
    <source>
        <dbReference type="ARBA" id="ARBA00001966"/>
    </source>
</evidence>
<dbReference type="Gene3D" id="3.50.50.60">
    <property type="entry name" value="FAD/NAD(P)-binding domain"/>
    <property type="match status" value="1"/>
</dbReference>
<dbReference type="Gene3D" id="3.40.50.720">
    <property type="entry name" value="NAD(P)-binding Rossmann-like Domain"/>
    <property type="match status" value="1"/>
</dbReference>
<evidence type="ECO:0000313" key="12">
    <source>
        <dbReference type="EMBL" id="SDI60480.1"/>
    </source>
</evidence>
<dbReference type="Proteomes" id="UP000198853">
    <property type="component" value="Unassembled WGS sequence"/>
</dbReference>
<dbReference type="InterPro" id="IPR051793">
    <property type="entry name" value="NADH:flavin_oxidoreductase"/>
</dbReference>
<dbReference type="OrthoDB" id="9772736at2"/>
<evidence type="ECO:0000256" key="9">
    <source>
        <dbReference type="ARBA" id="ARBA00023014"/>
    </source>
</evidence>
<protein>
    <submittedName>
        <fullName evidence="12">2,4-dienoyl-CoA reductase</fullName>
    </submittedName>
</protein>
<evidence type="ECO:0000256" key="4">
    <source>
        <dbReference type="ARBA" id="ARBA00022630"/>
    </source>
</evidence>
<dbReference type="PRINTS" id="PR00368">
    <property type="entry name" value="FADPNR"/>
</dbReference>